<keyword evidence="3" id="KW-1185">Reference proteome</keyword>
<name>A0A9D4KYK6_DREPO</name>
<protein>
    <submittedName>
        <fullName evidence="2">Uncharacterized protein</fullName>
    </submittedName>
</protein>
<comment type="caution">
    <text evidence="2">The sequence shown here is derived from an EMBL/GenBank/DDBJ whole genome shotgun (WGS) entry which is preliminary data.</text>
</comment>
<proteinExistence type="predicted"/>
<evidence type="ECO:0000313" key="3">
    <source>
        <dbReference type="Proteomes" id="UP000828390"/>
    </source>
</evidence>
<feature type="compositionally biased region" description="Basic and acidic residues" evidence="1">
    <location>
        <begin position="45"/>
        <end position="63"/>
    </location>
</feature>
<evidence type="ECO:0000256" key="1">
    <source>
        <dbReference type="SAM" id="MobiDB-lite"/>
    </source>
</evidence>
<feature type="compositionally biased region" description="Polar residues" evidence="1">
    <location>
        <begin position="32"/>
        <end position="41"/>
    </location>
</feature>
<reference evidence="2" key="1">
    <citation type="journal article" date="2019" name="bioRxiv">
        <title>The Genome of the Zebra Mussel, Dreissena polymorpha: A Resource for Invasive Species Research.</title>
        <authorList>
            <person name="McCartney M.A."/>
            <person name="Auch B."/>
            <person name="Kono T."/>
            <person name="Mallez S."/>
            <person name="Zhang Y."/>
            <person name="Obille A."/>
            <person name="Becker A."/>
            <person name="Abrahante J.E."/>
            <person name="Garbe J."/>
            <person name="Badalamenti J.P."/>
            <person name="Herman A."/>
            <person name="Mangelson H."/>
            <person name="Liachko I."/>
            <person name="Sullivan S."/>
            <person name="Sone E.D."/>
            <person name="Koren S."/>
            <person name="Silverstein K.A.T."/>
            <person name="Beckman K.B."/>
            <person name="Gohl D.M."/>
        </authorList>
    </citation>
    <scope>NUCLEOTIDE SEQUENCE</scope>
    <source>
        <strain evidence="2">Duluth1</strain>
        <tissue evidence="2">Whole animal</tissue>
    </source>
</reference>
<evidence type="ECO:0000313" key="2">
    <source>
        <dbReference type="EMBL" id="KAH3848014.1"/>
    </source>
</evidence>
<organism evidence="2 3">
    <name type="scientific">Dreissena polymorpha</name>
    <name type="common">Zebra mussel</name>
    <name type="synonym">Mytilus polymorpha</name>
    <dbReference type="NCBI Taxonomy" id="45954"/>
    <lineage>
        <taxon>Eukaryota</taxon>
        <taxon>Metazoa</taxon>
        <taxon>Spiralia</taxon>
        <taxon>Lophotrochozoa</taxon>
        <taxon>Mollusca</taxon>
        <taxon>Bivalvia</taxon>
        <taxon>Autobranchia</taxon>
        <taxon>Heteroconchia</taxon>
        <taxon>Euheterodonta</taxon>
        <taxon>Imparidentia</taxon>
        <taxon>Neoheterodontei</taxon>
        <taxon>Myida</taxon>
        <taxon>Dreissenoidea</taxon>
        <taxon>Dreissenidae</taxon>
        <taxon>Dreissena</taxon>
    </lineage>
</organism>
<gene>
    <name evidence="2" type="ORF">DPMN_090351</name>
</gene>
<feature type="region of interest" description="Disordered" evidence="1">
    <location>
        <begin position="20"/>
        <end position="63"/>
    </location>
</feature>
<reference evidence="2" key="2">
    <citation type="submission" date="2020-11" db="EMBL/GenBank/DDBJ databases">
        <authorList>
            <person name="McCartney M.A."/>
            <person name="Auch B."/>
            <person name="Kono T."/>
            <person name="Mallez S."/>
            <person name="Becker A."/>
            <person name="Gohl D.M."/>
            <person name="Silverstein K.A.T."/>
            <person name="Koren S."/>
            <person name="Bechman K.B."/>
            <person name="Herman A."/>
            <person name="Abrahante J.E."/>
            <person name="Garbe J."/>
        </authorList>
    </citation>
    <scope>NUCLEOTIDE SEQUENCE</scope>
    <source>
        <strain evidence="2">Duluth1</strain>
        <tissue evidence="2">Whole animal</tissue>
    </source>
</reference>
<dbReference type="AlphaFoldDB" id="A0A9D4KYK6"/>
<sequence length="63" mass="6635">MTAGKFTSCCNAVKAQSHFDVGGAPVRDPESTGMNQGSTGMSRGVTRDDRGQPGLHRESIKIV</sequence>
<dbReference type="Proteomes" id="UP000828390">
    <property type="component" value="Unassembled WGS sequence"/>
</dbReference>
<accession>A0A9D4KYK6</accession>
<dbReference type="EMBL" id="JAIWYP010000003">
    <property type="protein sequence ID" value="KAH3848014.1"/>
    <property type="molecule type" value="Genomic_DNA"/>
</dbReference>